<dbReference type="AlphaFoldDB" id="A0A0G4GHE8"/>
<reference evidence="3 4" key="1">
    <citation type="submission" date="2014-11" db="EMBL/GenBank/DDBJ databases">
        <authorList>
            <person name="Zhu J."/>
            <person name="Qi W."/>
            <person name="Song R."/>
        </authorList>
    </citation>
    <scope>NUCLEOTIDE SEQUENCE [LARGE SCALE GENOMIC DNA]</scope>
</reference>
<dbReference type="PhylomeDB" id="A0A0G4GHE8"/>
<keyword evidence="2" id="KW-0732">Signal</keyword>
<dbReference type="Gene3D" id="1.20.1260.10">
    <property type="match status" value="1"/>
</dbReference>
<evidence type="ECO:0000313" key="4">
    <source>
        <dbReference type="Proteomes" id="UP000041254"/>
    </source>
</evidence>
<sequence>MRVCPLVAVTLLLAASVSVAVCEAQQQQQQPSPSLVRSLAEDDAVSVKGKKPAAEDKEDKDVPEWNGNDKWGIHEDLNHDIQDYNHMLEHAYKFQNVMYYYKRNDVGLKGFAYLAGSKFSGLVKKVDKIIKYLQSRGHYYEPQDIKKLYYNDDSYKVPKRTRMAVCFK</sequence>
<organism evidence="3 4">
    <name type="scientific">Vitrella brassicaformis (strain CCMP3155)</name>
    <dbReference type="NCBI Taxonomy" id="1169540"/>
    <lineage>
        <taxon>Eukaryota</taxon>
        <taxon>Sar</taxon>
        <taxon>Alveolata</taxon>
        <taxon>Colpodellida</taxon>
        <taxon>Vitrellaceae</taxon>
        <taxon>Vitrella</taxon>
    </lineage>
</organism>
<evidence type="ECO:0000256" key="1">
    <source>
        <dbReference type="SAM" id="MobiDB-lite"/>
    </source>
</evidence>
<dbReference type="InterPro" id="IPR012347">
    <property type="entry name" value="Ferritin-like"/>
</dbReference>
<dbReference type="InParanoid" id="A0A0G4GHE8"/>
<dbReference type="EMBL" id="CDMY01000665">
    <property type="protein sequence ID" value="CEM28917.1"/>
    <property type="molecule type" value="Genomic_DNA"/>
</dbReference>
<feature type="compositionally biased region" description="Basic and acidic residues" evidence="1">
    <location>
        <begin position="52"/>
        <end position="63"/>
    </location>
</feature>
<accession>A0A0G4GHE8</accession>
<proteinExistence type="predicted"/>
<evidence type="ECO:0000256" key="2">
    <source>
        <dbReference type="SAM" id="SignalP"/>
    </source>
</evidence>
<keyword evidence="4" id="KW-1185">Reference proteome</keyword>
<evidence type="ECO:0000313" key="3">
    <source>
        <dbReference type="EMBL" id="CEM28917.1"/>
    </source>
</evidence>
<evidence type="ECO:0008006" key="5">
    <source>
        <dbReference type="Google" id="ProtNLM"/>
    </source>
</evidence>
<dbReference type="VEuPathDB" id="CryptoDB:Vbra_2704"/>
<feature type="region of interest" description="Disordered" evidence="1">
    <location>
        <begin position="31"/>
        <end position="65"/>
    </location>
</feature>
<protein>
    <recommendedName>
        <fullName evidence="5">RxLR effector protein</fullName>
    </recommendedName>
</protein>
<dbReference type="Proteomes" id="UP000041254">
    <property type="component" value="Unassembled WGS sequence"/>
</dbReference>
<gene>
    <name evidence="3" type="ORF">Vbra_2704</name>
</gene>
<name>A0A0G4GHE8_VITBC</name>
<feature type="signal peptide" evidence="2">
    <location>
        <begin position="1"/>
        <end position="24"/>
    </location>
</feature>
<dbReference type="SUPFAM" id="SSF47240">
    <property type="entry name" value="Ferritin-like"/>
    <property type="match status" value="1"/>
</dbReference>
<feature type="chain" id="PRO_5005190704" description="RxLR effector protein" evidence="2">
    <location>
        <begin position="25"/>
        <end position="168"/>
    </location>
</feature>
<dbReference type="InterPro" id="IPR009078">
    <property type="entry name" value="Ferritin-like_SF"/>
</dbReference>